<name>G3HGR1_CRIGR</name>
<reference evidence="2" key="1">
    <citation type="journal article" date="2011" name="Nat. Biotechnol.">
        <title>The genomic sequence of the Chinese hamster ovary (CHO)-K1 cell line.</title>
        <authorList>
            <person name="Xu X."/>
            <person name="Nagarajan H."/>
            <person name="Lewis N.E."/>
            <person name="Pan S."/>
            <person name="Cai Z."/>
            <person name="Liu X."/>
            <person name="Chen W."/>
            <person name="Xie M."/>
            <person name="Wang W."/>
            <person name="Hammond S."/>
            <person name="Andersen M.R."/>
            <person name="Neff N."/>
            <person name="Passarelli B."/>
            <person name="Koh W."/>
            <person name="Fan H.C."/>
            <person name="Wang J."/>
            <person name="Gui Y."/>
            <person name="Lee K.H."/>
            <person name="Betenbaugh M.J."/>
            <person name="Quake S.R."/>
            <person name="Famili I."/>
            <person name="Palsson B.O."/>
            <person name="Wang J."/>
        </authorList>
    </citation>
    <scope>NUCLEOTIDE SEQUENCE [LARGE SCALE GENOMIC DNA]</scope>
    <source>
        <strain evidence="2">CHO K1 cell line</strain>
    </source>
</reference>
<dbReference type="AlphaFoldDB" id="G3HGR1"/>
<dbReference type="Proteomes" id="UP000001075">
    <property type="component" value="Unassembled WGS sequence"/>
</dbReference>
<dbReference type="InParanoid" id="G3HGR1"/>
<organism evidence="1 2">
    <name type="scientific">Cricetulus griseus</name>
    <name type="common">Chinese hamster</name>
    <name type="synonym">Cricetulus barabensis griseus</name>
    <dbReference type="NCBI Taxonomy" id="10029"/>
    <lineage>
        <taxon>Eukaryota</taxon>
        <taxon>Metazoa</taxon>
        <taxon>Chordata</taxon>
        <taxon>Craniata</taxon>
        <taxon>Vertebrata</taxon>
        <taxon>Euteleostomi</taxon>
        <taxon>Mammalia</taxon>
        <taxon>Eutheria</taxon>
        <taxon>Euarchontoglires</taxon>
        <taxon>Glires</taxon>
        <taxon>Rodentia</taxon>
        <taxon>Myomorpha</taxon>
        <taxon>Muroidea</taxon>
        <taxon>Cricetidae</taxon>
        <taxon>Cricetinae</taxon>
        <taxon>Cricetulus</taxon>
    </lineage>
</organism>
<dbReference type="EMBL" id="JH000359">
    <property type="protein sequence ID" value="EGW05748.1"/>
    <property type="molecule type" value="Genomic_DNA"/>
</dbReference>
<gene>
    <name evidence="1" type="ORF">I79_009800</name>
</gene>
<evidence type="ECO:0000313" key="1">
    <source>
        <dbReference type="EMBL" id="EGW05748.1"/>
    </source>
</evidence>
<evidence type="ECO:0000313" key="2">
    <source>
        <dbReference type="Proteomes" id="UP000001075"/>
    </source>
</evidence>
<proteinExistence type="predicted"/>
<sequence length="67" mass="7273">MPTSPRAPGSLTQSRRANPVLASQTYYSTRVWKEAMGKSNVANRTVMGDMNTLHAAGQVALPLWVSI</sequence>
<accession>G3HGR1</accession>
<protein>
    <submittedName>
        <fullName evidence="1">Uncharacterized protein</fullName>
    </submittedName>
</protein>